<keyword evidence="4 6" id="KW-0472">Membrane</keyword>
<dbReference type="AlphaFoldDB" id="E1Z624"/>
<evidence type="ECO:0000313" key="9">
    <source>
        <dbReference type="Proteomes" id="UP000008141"/>
    </source>
</evidence>
<dbReference type="InterPro" id="IPR011701">
    <property type="entry name" value="MFS"/>
</dbReference>
<dbReference type="OrthoDB" id="2250022at2759"/>
<name>E1Z624_CHLVA</name>
<keyword evidence="2 6" id="KW-0812">Transmembrane</keyword>
<dbReference type="GeneID" id="17358300"/>
<comment type="similarity">
    <text evidence="5">Belongs to the major facilitator superfamily. Sodium/anion cotransporter (TC 2.A.1.14) family.</text>
</comment>
<dbReference type="FunFam" id="1.20.1250.20:FF:000272">
    <property type="entry name" value="Probable anion transporter 6, chloroplastic"/>
    <property type="match status" value="1"/>
</dbReference>
<gene>
    <name evidence="8" type="ORF">CHLNCDRAFT_19459</name>
</gene>
<dbReference type="SUPFAM" id="SSF103473">
    <property type="entry name" value="MFS general substrate transporter"/>
    <property type="match status" value="1"/>
</dbReference>
<dbReference type="InterPro" id="IPR044777">
    <property type="entry name" value="SLC17A9-like"/>
</dbReference>
<dbReference type="eggNOG" id="KOG2532">
    <property type="taxonomic scope" value="Eukaryota"/>
</dbReference>
<evidence type="ECO:0000256" key="4">
    <source>
        <dbReference type="ARBA" id="ARBA00023136"/>
    </source>
</evidence>
<comment type="subcellular location">
    <subcellularLocation>
        <location evidence="1">Membrane</location>
        <topology evidence="1">Multi-pass membrane protein</topology>
    </subcellularLocation>
</comment>
<proteinExistence type="inferred from homology"/>
<evidence type="ECO:0000259" key="7">
    <source>
        <dbReference type="PROSITE" id="PS50850"/>
    </source>
</evidence>
<evidence type="ECO:0000313" key="8">
    <source>
        <dbReference type="EMBL" id="EFN58858.1"/>
    </source>
</evidence>
<dbReference type="Proteomes" id="UP000008141">
    <property type="component" value="Unassembled WGS sequence"/>
</dbReference>
<dbReference type="KEGG" id="cvr:CHLNCDRAFT_19459"/>
<dbReference type="RefSeq" id="XP_005850960.1">
    <property type="nucleotide sequence ID" value="XM_005850898.1"/>
</dbReference>
<sequence>MAGDDQASTIYTALANLEDSVDDADAAAAAGAAAGAASGTPAATAEAAAEQQAGVPHRWRVVGMMALSFVLCNMDKVNMSVAVIPMAKELGWTAMERGLVSSSFFWGYSLTQIPAGWVSTSIGGARVLFAGVALWSLGTLIAPPAAKLGLVALCATRLFVGLGEGLAPSSATNVMARIVPERERARAVTTVFGGLDVGSAVGLLLCGPLIHWFGWQSVFYLFAVLGLVWCLAWPLFKPEQQDEGGGWACAQAAAAAAAREADKRRPVPWGAFLRSSPVWAIIVAHFCFNWGYYTLLAWLPSYFDMALGLNVEKSSLLTLIPYVSMTLMTPLVGPIADGLASKHGWAVTDVRKLCQGISFAGPALCMLALALLTPATPGAGPIGLIVGVMSLAFALGAWSRAGLYCNHQDLSPKYAGALLGLSNTAGALPGVLGVTFAGYLLDQTGSWAHALFYPTAACQLLGLVVYTTFASSQRQAWD</sequence>
<feature type="transmembrane region" description="Helical" evidence="6">
    <location>
        <begin position="418"/>
        <end position="441"/>
    </location>
</feature>
<evidence type="ECO:0000256" key="1">
    <source>
        <dbReference type="ARBA" id="ARBA00004141"/>
    </source>
</evidence>
<feature type="transmembrane region" description="Helical" evidence="6">
    <location>
        <begin position="447"/>
        <end position="469"/>
    </location>
</feature>
<dbReference type="CDD" id="cd17380">
    <property type="entry name" value="MFS_SLC17A9_like"/>
    <property type="match status" value="1"/>
</dbReference>
<evidence type="ECO:0000256" key="5">
    <source>
        <dbReference type="ARBA" id="ARBA00024362"/>
    </source>
</evidence>
<dbReference type="InterPro" id="IPR020846">
    <property type="entry name" value="MFS_dom"/>
</dbReference>
<dbReference type="GO" id="GO:0016020">
    <property type="term" value="C:membrane"/>
    <property type="evidence" value="ECO:0007669"/>
    <property type="project" value="UniProtKB-SubCell"/>
</dbReference>
<dbReference type="InParanoid" id="E1Z624"/>
<evidence type="ECO:0000256" key="2">
    <source>
        <dbReference type="ARBA" id="ARBA00022692"/>
    </source>
</evidence>
<organism evidence="9">
    <name type="scientific">Chlorella variabilis</name>
    <name type="common">Green alga</name>
    <dbReference type="NCBI Taxonomy" id="554065"/>
    <lineage>
        <taxon>Eukaryota</taxon>
        <taxon>Viridiplantae</taxon>
        <taxon>Chlorophyta</taxon>
        <taxon>core chlorophytes</taxon>
        <taxon>Trebouxiophyceae</taxon>
        <taxon>Chlorellales</taxon>
        <taxon>Chlorellaceae</taxon>
        <taxon>Chlorella clade</taxon>
        <taxon>Chlorella</taxon>
    </lineage>
</organism>
<feature type="transmembrane region" description="Helical" evidence="6">
    <location>
        <begin position="378"/>
        <end position="398"/>
    </location>
</feature>
<evidence type="ECO:0000256" key="6">
    <source>
        <dbReference type="SAM" id="Phobius"/>
    </source>
</evidence>
<protein>
    <recommendedName>
        <fullName evidence="7">Major facilitator superfamily (MFS) profile domain-containing protein</fullName>
    </recommendedName>
</protein>
<dbReference type="PANTHER" id="PTHR11662">
    <property type="entry name" value="SOLUTE CARRIER FAMILY 17"/>
    <property type="match status" value="1"/>
</dbReference>
<reference evidence="8 9" key="1">
    <citation type="journal article" date="2010" name="Plant Cell">
        <title>The Chlorella variabilis NC64A genome reveals adaptation to photosymbiosis, coevolution with viruses, and cryptic sex.</title>
        <authorList>
            <person name="Blanc G."/>
            <person name="Duncan G."/>
            <person name="Agarkova I."/>
            <person name="Borodovsky M."/>
            <person name="Gurnon J."/>
            <person name="Kuo A."/>
            <person name="Lindquist E."/>
            <person name="Lucas S."/>
            <person name="Pangilinan J."/>
            <person name="Polle J."/>
            <person name="Salamov A."/>
            <person name="Terry A."/>
            <person name="Yamada T."/>
            <person name="Dunigan D.D."/>
            <person name="Grigoriev I.V."/>
            <person name="Claverie J.M."/>
            <person name="Van Etten J.L."/>
        </authorList>
    </citation>
    <scope>NUCLEOTIDE SEQUENCE [LARGE SCALE GENOMIC DNA]</scope>
    <source>
        <strain evidence="8 9">NC64A</strain>
    </source>
</reference>
<keyword evidence="9" id="KW-1185">Reference proteome</keyword>
<dbReference type="EMBL" id="GL433837">
    <property type="protein sequence ID" value="EFN58858.1"/>
    <property type="molecule type" value="Genomic_DNA"/>
</dbReference>
<feature type="transmembrane region" description="Helical" evidence="6">
    <location>
        <begin position="353"/>
        <end position="372"/>
    </location>
</feature>
<dbReference type="Gene3D" id="1.20.1250.20">
    <property type="entry name" value="MFS general substrate transporter like domains"/>
    <property type="match status" value="2"/>
</dbReference>
<feature type="transmembrane region" description="Helical" evidence="6">
    <location>
        <begin position="319"/>
        <end position="341"/>
    </location>
</feature>
<dbReference type="PROSITE" id="PS50850">
    <property type="entry name" value="MFS"/>
    <property type="match status" value="1"/>
</dbReference>
<dbReference type="GO" id="GO:0005315">
    <property type="term" value="F:phosphate transmembrane transporter activity"/>
    <property type="evidence" value="ECO:0007669"/>
    <property type="project" value="UniProtKB-ARBA"/>
</dbReference>
<dbReference type="PANTHER" id="PTHR11662:SF243">
    <property type="entry name" value="ANION TRANSPORTER 6, CHLOROPLASTIC-RELATED"/>
    <property type="match status" value="1"/>
</dbReference>
<accession>E1Z624</accession>
<evidence type="ECO:0000256" key="3">
    <source>
        <dbReference type="ARBA" id="ARBA00022989"/>
    </source>
</evidence>
<dbReference type="Pfam" id="PF07690">
    <property type="entry name" value="MFS_1"/>
    <property type="match status" value="1"/>
</dbReference>
<dbReference type="InterPro" id="IPR036259">
    <property type="entry name" value="MFS_trans_sf"/>
</dbReference>
<dbReference type="FunFam" id="1.20.1250.20:FF:000058">
    <property type="entry name" value="ascorbate transporter, chloroplastic isoform X1"/>
    <property type="match status" value="1"/>
</dbReference>
<feature type="transmembrane region" description="Helical" evidence="6">
    <location>
        <begin position="278"/>
        <end position="299"/>
    </location>
</feature>
<feature type="transmembrane region" description="Helical" evidence="6">
    <location>
        <begin position="218"/>
        <end position="236"/>
    </location>
</feature>
<keyword evidence="3 6" id="KW-1133">Transmembrane helix</keyword>
<feature type="domain" description="Major facilitator superfamily (MFS) profile" evidence="7">
    <location>
        <begin position="61"/>
        <end position="474"/>
    </location>
</feature>
<dbReference type="OMA" id="DIKHNGP"/>
<dbReference type="InterPro" id="IPR050382">
    <property type="entry name" value="MFS_Na/Anion_cotransporter"/>
</dbReference>
<feature type="transmembrane region" description="Helical" evidence="6">
    <location>
        <begin position="188"/>
        <end position="212"/>
    </location>
</feature>